<dbReference type="KEGG" id="hlr:HALLA_12000"/>
<evidence type="ECO:0000313" key="2">
    <source>
        <dbReference type="EMBL" id="AHF99437.1"/>
    </source>
</evidence>
<dbReference type="EMBL" id="CP007055">
    <property type="protein sequence ID" value="AHF99426.1"/>
    <property type="molecule type" value="Genomic_DNA"/>
</dbReference>
<keyword evidence="3" id="KW-1185">Reference proteome</keyword>
<dbReference type="GeneID" id="25145168"/>
<protein>
    <submittedName>
        <fullName evidence="2">ArsR family transcriptional regulator</fullName>
    </submittedName>
</protein>
<evidence type="ECO:0000313" key="1">
    <source>
        <dbReference type="EMBL" id="AHF99426.1"/>
    </source>
</evidence>
<dbReference type="STRING" id="797299.HALLA_11710"/>
<dbReference type="InterPro" id="IPR036390">
    <property type="entry name" value="WH_DNA-bd_sf"/>
</dbReference>
<sequence>MPDQFPQEVADLSPGARLVYRALGDGPMTIDEIQTETALSKRSIYNCTSALEDVDVIEVRTDVSDARKRLYVRT</sequence>
<dbReference type="SUPFAM" id="SSF46785">
    <property type="entry name" value="Winged helix' DNA-binding domain"/>
    <property type="match status" value="1"/>
</dbReference>
<dbReference type="OrthoDB" id="379472at2157"/>
<accession>W0JR39</accession>
<gene>
    <name evidence="1" type="ORF">HALLA_11710</name>
    <name evidence="2" type="ORF">HALLA_12000</name>
</gene>
<dbReference type="eggNOG" id="arCOG00394">
    <property type="taxonomic scope" value="Archaea"/>
</dbReference>
<dbReference type="AlphaFoldDB" id="W0JR39"/>
<organism evidence="2 3">
    <name type="scientific">Halostagnicola larsenii XH-48</name>
    <dbReference type="NCBI Taxonomy" id="797299"/>
    <lineage>
        <taxon>Archaea</taxon>
        <taxon>Methanobacteriati</taxon>
        <taxon>Methanobacteriota</taxon>
        <taxon>Stenosarchaea group</taxon>
        <taxon>Halobacteria</taxon>
        <taxon>Halobacteriales</taxon>
        <taxon>Natrialbaceae</taxon>
        <taxon>Halostagnicola</taxon>
    </lineage>
</organism>
<proteinExistence type="predicted"/>
<name>W0JR39_9EURY</name>
<dbReference type="InterPro" id="IPR036388">
    <property type="entry name" value="WH-like_DNA-bd_sf"/>
</dbReference>
<reference evidence="2 3" key="1">
    <citation type="submission" date="2014-01" db="EMBL/GenBank/DDBJ databases">
        <authorList>
            <consortium name="DOE Joint Genome Institute"/>
            <person name="Anderson I."/>
            <person name="Huntemann M."/>
            <person name="Han J."/>
            <person name="Chen A."/>
            <person name="Kyrpides N."/>
            <person name="Mavromatis K."/>
            <person name="Markowitz V."/>
            <person name="Palaniappan K."/>
            <person name="Ivanova N."/>
            <person name="Schaumberg A."/>
            <person name="Pati A."/>
            <person name="Liolios K."/>
            <person name="Nordberg H.P."/>
            <person name="Cantor M.N."/>
            <person name="Hua S.X."/>
            <person name="Woyke T."/>
        </authorList>
    </citation>
    <scope>NUCLEOTIDE SEQUENCE [LARGE SCALE GENOMIC DNA]</scope>
    <source>
        <strain evidence="2 3">XH-48</strain>
    </source>
</reference>
<dbReference type="EMBL" id="CP007055">
    <property type="protein sequence ID" value="AHF99437.1"/>
    <property type="molecule type" value="Genomic_DNA"/>
</dbReference>
<dbReference type="KEGG" id="hlr:HALLA_11710"/>
<dbReference type="RefSeq" id="WP_049952630.1">
    <property type="nucleotide sequence ID" value="NZ_CP007055.1"/>
</dbReference>
<dbReference type="HOGENOM" id="CLU_176006_0_0_2"/>
<evidence type="ECO:0000313" key="3">
    <source>
        <dbReference type="Proteomes" id="UP000019024"/>
    </source>
</evidence>
<dbReference type="Proteomes" id="UP000019024">
    <property type="component" value="Chromosome"/>
</dbReference>
<dbReference type="Gene3D" id="1.10.10.10">
    <property type="entry name" value="Winged helix-like DNA-binding domain superfamily/Winged helix DNA-binding domain"/>
    <property type="match status" value="1"/>
</dbReference>